<reference evidence="1" key="2">
    <citation type="submission" date="2025-03" db="EMBL/GenBank/DDBJ databases">
        <authorList>
            <consortium name="ELIXIR-Norway"/>
            <consortium name="Elixir Norway"/>
        </authorList>
    </citation>
    <scope>NUCLEOTIDE SEQUENCE</scope>
</reference>
<dbReference type="EMBL" id="OX596096">
    <property type="protein sequence ID" value="CAM9545915.1"/>
    <property type="molecule type" value="Genomic_DNA"/>
</dbReference>
<sequence>PQITHEKTEMQRVQWVTKRHPASVSCAKSSFTSVTLVPSQVSNSGIYSCSIS</sequence>
<reference evidence="1" key="1">
    <citation type="submission" date="2023-05" db="EMBL/GenBank/DDBJ databases">
        <authorList>
            <consortium name="ELIXIR-Norway"/>
        </authorList>
    </citation>
    <scope>NUCLEOTIDE SEQUENCE</scope>
</reference>
<evidence type="ECO:0000313" key="2">
    <source>
        <dbReference type="Proteomes" id="UP001162501"/>
    </source>
</evidence>
<feature type="non-terminal residue" evidence="1">
    <location>
        <position position="52"/>
    </location>
</feature>
<gene>
    <name evidence="1" type="ORF">MRATA1EN22A_LOCUS4037</name>
</gene>
<feature type="non-terminal residue" evidence="1">
    <location>
        <position position="1"/>
    </location>
</feature>
<protein>
    <submittedName>
        <fullName evidence="1">Uncharacterized protein</fullName>
    </submittedName>
</protein>
<proteinExistence type="predicted"/>
<accession>A0AC59YB52</accession>
<organism evidence="1 2">
    <name type="scientific">Rangifer tarandus platyrhynchus</name>
    <name type="common">Svalbard reindeer</name>
    <dbReference type="NCBI Taxonomy" id="3082113"/>
    <lineage>
        <taxon>Eukaryota</taxon>
        <taxon>Metazoa</taxon>
        <taxon>Chordata</taxon>
        <taxon>Craniata</taxon>
        <taxon>Vertebrata</taxon>
        <taxon>Euteleostomi</taxon>
        <taxon>Mammalia</taxon>
        <taxon>Eutheria</taxon>
        <taxon>Laurasiatheria</taxon>
        <taxon>Artiodactyla</taxon>
        <taxon>Ruminantia</taxon>
        <taxon>Pecora</taxon>
        <taxon>Cervidae</taxon>
        <taxon>Odocoileinae</taxon>
        <taxon>Rangifer</taxon>
    </lineage>
</organism>
<dbReference type="Proteomes" id="UP001162501">
    <property type="component" value="Chromosome 12"/>
</dbReference>
<name>A0AC59YB52_RANTA</name>
<evidence type="ECO:0000313" key="1">
    <source>
        <dbReference type="EMBL" id="CAM9545915.1"/>
    </source>
</evidence>